<proteinExistence type="predicted"/>
<comment type="caution">
    <text evidence="2">The sequence shown here is derived from an EMBL/GenBank/DDBJ whole genome shotgun (WGS) entry which is preliminary data.</text>
</comment>
<feature type="transmembrane region" description="Helical" evidence="1">
    <location>
        <begin position="429"/>
        <end position="449"/>
    </location>
</feature>
<evidence type="ECO:0000313" key="2">
    <source>
        <dbReference type="EMBL" id="PZP89968.1"/>
    </source>
</evidence>
<keyword evidence="1" id="KW-1133">Transmembrane helix</keyword>
<feature type="transmembrane region" description="Helical" evidence="1">
    <location>
        <begin position="335"/>
        <end position="356"/>
    </location>
</feature>
<evidence type="ECO:0000313" key="3">
    <source>
        <dbReference type="Proteomes" id="UP000248606"/>
    </source>
</evidence>
<sequence>MFKEIRDLRPMSLSVLIMTLIASWMLTLSLGITIVGAQASDTEAGEQFSSLGGLQIALTCISIFMCLPSVVKLAIRRDSRRIALWQVIGASPASAKARYTGIASISALVGAVLGGIFAYLTWPSFTDLVKNTGLLALPSLSDPLTVWAWTFGPGTAFLVLLLSLVLGARSITRIEPVVALSEAPEKAPANSVTKIIFSVLIVAGIIVGYIAIGKTHPIGQAQPIYDSEKLSGIVSAYWGTGLGLLLAYGLSDRIIIQPVVRLIGAILPLNFLDSWLLAKTSARRRSVVSTSVITPLVVAASAVGCIFGMVNQTKNVTIALGASEADLQVSPTSQIILVFGAPVIVAAFAGVLAVYLTNEWRKHDIALLQTLGATTTSIRWAAVFECLIYFAAAVVISTVILGINALAMGTALHNGPVPGASPVWIGNETYYLLAVGFALLAITIVIPTLRESHTLRLTAIVR</sequence>
<feature type="transmembrane region" description="Helical" evidence="1">
    <location>
        <begin position="287"/>
        <end position="310"/>
    </location>
</feature>
<keyword evidence="1" id="KW-0812">Transmembrane</keyword>
<feature type="transmembrane region" description="Helical" evidence="1">
    <location>
        <begin position="101"/>
        <end position="122"/>
    </location>
</feature>
<feature type="transmembrane region" description="Helical" evidence="1">
    <location>
        <begin position="387"/>
        <end position="409"/>
    </location>
</feature>
<feature type="transmembrane region" description="Helical" evidence="1">
    <location>
        <begin position="12"/>
        <end position="34"/>
    </location>
</feature>
<protein>
    <submittedName>
        <fullName evidence="2">ABC transporter permease</fullName>
    </submittedName>
</protein>
<keyword evidence="1" id="KW-0472">Membrane</keyword>
<reference evidence="2 3" key="1">
    <citation type="submission" date="2017-08" db="EMBL/GenBank/DDBJ databases">
        <title>Infants hospitalized years apart are colonized by the same room-sourced microbial strains.</title>
        <authorList>
            <person name="Brooks B."/>
            <person name="Olm M.R."/>
            <person name="Firek B.A."/>
            <person name="Baker R."/>
            <person name="Thomas B.C."/>
            <person name="Morowitz M.J."/>
            <person name="Banfield J.F."/>
        </authorList>
    </citation>
    <scope>NUCLEOTIDE SEQUENCE [LARGE SCALE GENOMIC DNA]</scope>
    <source>
        <strain evidence="2">S2_006_000_R1_57</strain>
    </source>
</reference>
<dbReference type="Proteomes" id="UP000248606">
    <property type="component" value="Unassembled WGS sequence"/>
</dbReference>
<gene>
    <name evidence="2" type="ORF">DI579_02110</name>
</gene>
<feature type="transmembrane region" description="Helical" evidence="1">
    <location>
        <begin position="195"/>
        <end position="212"/>
    </location>
</feature>
<feature type="transmembrane region" description="Helical" evidence="1">
    <location>
        <begin position="54"/>
        <end position="75"/>
    </location>
</feature>
<organism evidence="2 3">
    <name type="scientific">Lawsonella clevelandensis</name>
    <dbReference type="NCBI Taxonomy" id="1528099"/>
    <lineage>
        <taxon>Bacteria</taxon>
        <taxon>Bacillati</taxon>
        <taxon>Actinomycetota</taxon>
        <taxon>Actinomycetes</taxon>
        <taxon>Mycobacteriales</taxon>
        <taxon>Lawsonellaceae</taxon>
        <taxon>Lawsonella</taxon>
    </lineage>
</organism>
<name>A0A2W5IF45_9ACTN</name>
<dbReference type="AlphaFoldDB" id="A0A2W5IF45"/>
<evidence type="ECO:0000256" key="1">
    <source>
        <dbReference type="SAM" id="Phobius"/>
    </source>
</evidence>
<feature type="transmembrane region" description="Helical" evidence="1">
    <location>
        <begin position="232"/>
        <end position="251"/>
    </location>
</feature>
<dbReference type="EMBL" id="QFOZ01000001">
    <property type="protein sequence ID" value="PZP89968.1"/>
    <property type="molecule type" value="Genomic_DNA"/>
</dbReference>
<accession>A0A2W5IF45</accession>
<feature type="transmembrane region" description="Helical" evidence="1">
    <location>
        <begin position="146"/>
        <end position="166"/>
    </location>
</feature>